<comment type="caution">
    <text evidence="1">The sequence shown here is derived from an EMBL/GenBank/DDBJ whole genome shotgun (WGS) entry which is preliminary data.</text>
</comment>
<dbReference type="Proteomes" id="UP001222958">
    <property type="component" value="Unassembled WGS sequence"/>
</dbReference>
<dbReference type="AlphaFoldDB" id="A0AAP4EGF9"/>
<protein>
    <submittedName>
        <fullName evidence="1">Uncharacterized protein</fullName>
    </submittedName>
</protein>
<proteinExistence type="predicted"/>
<gene>
    <name evidence="1" type="ORF">QDQ28_14035</name>
</gene>
<organism evidence="1 2">
    <name type="scientific">Clostridium perfringens</name>
    <dbReference type="NCBI Taxonomy" id="1502"/>
    <lineage>
        <taxon>Bacteria</taxon>
        <taxon>Bacillati</taxon>
        <taxon>Bacillota</taxon>
        <taxon>Clostridia</taxon>
        <taxon>Eubacteriales</taxon>
        <taxon>Clostridiaceae</taxon>
        <taxon>Clostridium</taxon>
    </lineage>
</organism>
<name>A0AAP4EGF9_CLOPF</name>
<reference evidence="1" key="1">
    <citation type="submission" date="2023-04" db="EMBL/GenBank/DDBJ databases">
        <title>Epidemiological investigation of Clostridium perfringens isolated from cattle.</title>
        <authorList>
            <person name="Tian R."/>
        </authorList>
    </citation>
    <scope>NUCLEOTIDE SEQUENCE</scope>
    <source>
        <strain evidence="1">ZWCP172</strain>
    </source>
</reference>
<evidence type="ECO:0000313" key="2">
    <source>
        <dbReference type="Proteomes" id="UP001222958"/>
    </source>
</evidence>
<dbReference type="RefSeq" id="WP_279858246.1">
    <property type="nucleotide sequence ID" value="NZ_JARVUX010000012.1"/>
</dbReference>
<evidence type="ECO:0000313" key="1">
    <source>
        <dbReference type="EMBL" id="MDH2337294.1"/>
    </source>
</evidence>
<dbReference type="EMBL" id="JARVUX010000012">
    <property type="protein sequence ID" value="MDH2337294.1"/>
    <property type="molecule type" value="Genomic_DNA"/>
</dbReference>
<sequence>MQAIEKLGKLLLEEKYPFFDLIDLDFLLQENNNDVYLAAYFGCIQKSKSNKNIKVGSIEIEKTDETFWLRLAETYKIKSDTLNATEEKPTRGYKTRMRRADDL</sequence>
<accession>A0AAP4EGF9</accession>